<evidence type="ECO:0000313" key="1">
    <source>
        <dbReference type="EMBL" id="CAB3995308.1"/>
    </source>
</evidence>
<dbReference type="PROSITE" id="PS50060">
    <property type="entry name" value="MAM_2"/>
    <property type="match status" value="1"/>
</dbReference>
<dbReference type="PANTHER" id="PTHR23282:SF101">
    <property type="entry name" value="MAM DOMAIN-CONTAINING PROTEIN"/>
    <property type="match status" value="1"/>
</dbReference>
<proteinExistence type="predicted"/>
<keyword evidence="2" id="KW-1185">Reference proteome</keyword>
<dbReference type="Gene3D" id="2.60.120.200">
    <property type="match status" value="1"/>
</dbReference>
<name>A0A6S7GTE6_PARCT</name>
<reference evidence="1" key="1">
    <citation type="submission" date="2020-04" db="EMBL/GenBank/DDBJ databases">
        <authorList>
            <person name="Alioto T."/>
            <person name="Alioto T."/>
            <person name="Gomez Garrido J."/>
        </authorList>
    </citation>
    <scope>NUCLEOTIDE SEQUENCE</scope>
    <source>
        <strain evidence="1">A484AB</strain>
    </source>
</reference>
<dbReference type="AlphaFoldDB" id="A0A6S7GTE6"/>
<dbReference type="OrthoDB" id="6107927at2759"/>
<dbReference type="SMART" id="SM00137">
    <property type="entry name" value="MAM"/>
    <property type="match status" value="1"/>
</dbReference>
<protein>
    <submittedName>
        <fullName evidence="1">MAM and LDL-receptor class A domain-containing 1</fullName>
    </submittedName>
</protein>
<comment type="caution">
    <text evidence="1">The sequence shown here is derived from an EMBL/GenBank/DDBJ whole genome shotgun (WGS) entry which is preliminary data.</text>
</comment>
<dbReference type="GO" id="GO:0016020">
    <property type="term" value="C:membrane"/>
    <property type="evidence" value="ECO:0007669"/>
    <property type="project" value="InterPro"/>
</dbReference>
<dbReference type="CDD" id="cd06263">
    <property type="entry name" value="MAM"/>
    <property type="match status" value="1"/>
</dbReference>
<organism evidence="1 2">
    <name type="scientific">Paramuricea clavata</name>
    <name type="common">Red gorgonian</name>
    <name type="synonym">Violescent sea-whip</name>
    <dbReference type="NCBI Taxonomy" id="317549"/>
    <lineage>
        <taxon>Eukaryota</taxon>
        <taxon>Metazoa</taxon>
        <taxon>Cnidaria</taxon>
        <taxon>Anthozoa</taxon>
        <taxon>Octocorallia</taxon>
        <taxon>Malacalcyonacea</taxon>
        <taxon>Plexauridae</taxon>
        <taxon>Paramuricea</taxon>
    </lineage>
</organism>
<dbReference type="InterPro" id="IPR000998">
    <property type="entry name" value="MAM_dom"/>
</dbReference>
<feature type="non-terminal residue" evidence="1">
    <location>
        <position position="167"/>
    </location>
</feature>
<dbReference type="InterPro" id="IPR013320">
    <property type="entry name" value="ConA-like_dom_sf"/>
</dbReference>
<dbReference type="InterPro" id="IPR051560">
    <property type="entry name" value="MAM_domain-containing"/>
</dbReference>
<sequence length="167" mass="19106">MWKYPDSNFTDCLGAWTNQGKLLNHWIIVNSTTKDVKILTGRQGVGDGYIVIDASSSHYQKDKEVKLYSDEITGPVCMRFYFYLYGNETGYLKILTKRQKSTNEDIAFTRYGNHGHKWNFAQIYLDFSSTDVYQIIILGKVGDPSVKASIAVDDVSFENKFCDELPE</sequence>
<dbReference type="PANTHER" id="PTHR23282">
    <property type="entry name" value="APICAL ENDOSOMAL GLYCOPROTEIN PRECURSOR"/>
    <property type="match status" value="1"/>
</dbReference>
<gene>
    <name evidence="1" type="ORF">PACLA_8A041868</name>
</gene>
<dbReference type="EMBL" id="CACRXK020002637">
    <property type="protein sequence ID" value="CAB3995308.1"/>
    <property type="molecule type" value="Genomic_DNA"/>
</dbReference>
<dbReference type="Proteomes" id="UP001152795">
    <property type="component" value="Unassembled WGS sequence"/>
</dbReference>
<evidence type="ECO:0000313" key="2">
    <source>
        <dbReference type="Proteomes" id="UP001152795"/>
    </source>
</evidence>
<accession>A0A6S7GTE6</accession>
<dbReference type="SUPFAM" id="SSF49899">
    <property type="entry name" value="Concanavalin A-like lectins/glucanases"/>
    <property type="match status" value="1"/>
</dbReference>
<dbReference type="Pfam" id="PF00629">
    <property type="entry name" value="MAM"/>
    <property type="match status" value="1"/>
</dbReference>